<reference evidence="2" key="1">
    <citation type="journal article" date="2014" name="Int. J. Syst. Evol. Microbiol.">
        <title>Complete genome of a new Firmicutes species belonging to the dominant human colonic microbiota ('Ruminococcus bicirculans') reveals two chromosomes and a selective capacity to utilize plant glucans.</title>
        <authorList>
            <consortium name="NISC Comparative Sequencing Program"/>
            <person name="Wegmann U."/>
            <person name="Louis P."/>
            <person name="Goesmann A."/>
            <person name="Henrissat B."/>
            <person name="Duncan S.H."/>
            <person name="Flint H.J."/>
        </authorList>
    </citation>
    <scope>NUCLEOTIDE SEQUENCE</scope>
    <source>
        <strain evidence="2">CGMCC 1.12759</strain>
    </source>
</reference>
<reference evidence="2" key="3">
    <citation type="submission" date="2024-09" db="EMBL/GenBank/DDBJ databases">
        <authorList>
            <person name="Sun Q."/>
            <person name="Mori K."/>
        </authorList>
    </citation>
    <scope>NUCLEOTIDE SEQUENCE</scope>
    <source>
        <strain evidence="2">CGMCC 1.12759</strain>
    </source>
</reference>
<gene>
    <name evidence="1" type="ORF">ACFO5X_06385</name>
    <name evidence="2" type="ORF">ACFO5X_07380</name>
</gene>
<evidence type="ECO:0000313" key="1">
    <source>
        <dbReference type="EMBL" id="MFC4668176.1"/>
    </source>
</evidence>
<organism evidence="2 3">
    <name type="scientific">Seohaeicola nanhaiensis</name>
    <dbReference type="NCBI Taxonomy" id="1387282"/>
    <lineage>
        <taxon>Bacteria</taxon>
        <taxon>Pseudomonadati</taxon>
        <taxon>Pseudomonadota</taxon>
        <taxon>Alphaproteobacteria</taxon>
        <taxon>Rhodobacterales</taxon>
        <taxon>Roseobacteraceae</taxon>
        <taxon>Seohaeicola</taxon>
    </lineage>
</organism>
<name>A0ABV9KES2_9RHOB</name>
<dbReference type="Proteomes" id="UP001595973">
    <property type="component" value="Unassembled WGS sequence"/>
</dbReference>
<keyword evidence="3" id="KW-1185">Reference proteome</keyword>
<reference evidence="3" key="2">
    <citation type="journal article" date="2019" name="Int. J. Syst. Evol. Microbiol.">
        <title>The Global Catalogue of Microorganisms (GCM) 10K type strain sequencing project: providing services to taxonomists for standard genome sequencing and annotation.</title>
        <authorList>
            <consortium name="The Broad Institute Genomics Platform"/>
            <consortium name="The Broad Institute Genome Sequencing Center for Infectious Disease"/>
            <person name="Wu L."/>
            <person name="Ma J."/>
        </authorList>
    </citation>
    <scope>NUCLEOTIDE SEQUENCE [LARGE SCALE GENOMIC DNA]</scope>
    <source>
        <strain evidence="3">CGMCC 4.7283</strain>
    </source>
</reference>
<protein>
    <recommendedName>
        <fullName evidence="4">EscE/YscE/SsaE family type III secretion system needle protein co-chaperone</fullName>
    </recommendedName>
</protein>
<evidence type="ECO:0000313" key="2">
    <source>
        <dbReference type="EMBL" id="MFC4668369.1"/>
    </source>
</evidence>
<proteinExistence type="predicted"/>
<comment type="caution">
    <text evidence="2">The sequence shown here is derived from an EMBL/GenBank/DDBJ whole genome shotgun (WGS) entry which is preliminary data.</text>
</comment>
<dbReference type="EMBL" id="JBHSGI010000005">
    <property type="protein sequence ID" value="MFC4668369.1"/>
    <property type="molecule type" value="Genomic_DNA"/>
</dbReference>
<dbReference type="EMBL" id="JBHSGI010000004">
    <property type="protein sequence ID" value="MFC4668176.1"/>
    <property type="molecule type" value="Genomic_DNA"/>
</dbReference>
<accession>A0ABV9KES2</accession>
<sequence length="86" mass="9431">MSDVEHKMAMDAIGFAAQVLTPQADHLRKLIDAERSMHNHLHITDPTLYGKAIHSDSLRQQVDLAKAALAFVLAVQKVKTEIGGKS</sequence>
<dbReference type="RefSeq" id="WP_380716444.1">
    <property type="nucleotide sequence ID" value="NZ_JBHSGI010000004.1"/>
</dbReference>
<evidence type="ECO:0008006" key="4">
    <source>
        <dbReference type="Google" id="ProtNLM"/>
    </source>
</evidence>
<evidence type="ECO:0000313" key="3">
    <source>
        <dbReference type="Proteomes" id="UP001595973"/>
    </source>
</evidence>